<organism evidence="2 3">
    <name type="scientific">Ruegeria spongiae</name>
    <dbReference type="NCBI Taxonomy" id="2942209"/>
    <lineage>
        <taxon>Bacteria</taxon>
        <taxon>Pseudomonadati</taxon>
        <taxon>Pseudomonadota</taxon>
        <taxon>Alphaproteobacteria</taxon>
        <taxon>Rhodobacterales</taxon>
        <taxon>Roseobacteraceae</taxon>
        <taxon>Ruegeria</taxon>
    </lineage>
</organism>
<gene>
    <name evidence="2" type="ORF">M3P21_13070</name>
</gene>
<sequence>MVIRALVLTAFCLAAVGAQAQCRQALALGLDVSGSVDSQEYRMQLDGLANALLHPEIVTLLTAQPAAPARLAVYEWSGANDQRLLINWRDIRDRTDLDQISALLRATRRAEADPGTAVGAAMRFGAGMLVQQGDCWKRTLDLSGDGKHNLGPHPRDVQAELIAQGLTINGLLIGSDPRFGQNRRYGEIGELSAYYRAWVILGPGAFVEIALGFEHYEQAMVRKLRRELEAPAMSAIRPEHRLALRRPAPQ</sequence>
<dbReference type="Gene3D" id="3.40.50.410">
    <property type="entry name" value="von Willebrand factor, type A domain"/>
    <property type="match status" value="1"/>
</dbReference>
<proteinExistence type="predicted"/>
<evidence type="ECO:0000313" key="3">
    <source>
        <dbReference type="Proteomes" id="UP001203880"/>
    </source>
</evidence>
<feature type="signal peptide" evidence="1">
    <location>
        <begin position="1"/>
        <end position="20"/>
    </location>
</feature>
<dbReference type="InterPro" id="IPR010607">
    <property type="entry name" value="DUF1194"/>
</dbReference>
<dbReference type="Pfam" id="PF06707">
    <property type="entry name" value="DUF1194"/>
    <property type="match status" value="1"/>
</dbReference>
<dbReference type="InterPro" id="IPR036465">
    <property type="entry name" value="vWFA_dom_sf"/>
</dbReference>
<protein>
    <submittedName>
        <fullName evidence="2">DUF1194 domain-containing protein</fullName>
    </submittedName>
</protein>
<comment type="caution">
    <text evidence="2">The sequence shown here is derived from an EMBL/GenBank/DDBJ whole genome shotgun (WGS) entry which is preliminary data.</text>
</comment>
<name>A0ABT0Q3L3_9RHOB</name>
<dbReference type="SUPFAM" id="SSF53300">
    <property type="entry name" value="vWA-like"/>
    <property type="match status" value="1"/>
</dbReference>
<keyword evidence="3" id="KW-1185">Reference proteome</keyword>
<accession>A0ABT0Q3L3</accession>
<keyword evidence="1" id="KW-0732">Signal</keyword>
<dbReference type="Proteomes" id="UP001203880">
    <property type="component" value="Unassembled WGS sequence"/>
</dbReference>
<reference evidence="2" key="1">
    <citation type="submission" date="2022-05" db="EMBL/GenBank/DDBJ databases">
        <authorList>
            <person name="Park J.-S."/>
        </authorList>
    </citation>
    <scope>NUCLEOTIDE SEQUENCE</scope>
    <source>
        <strain evidence="2">2012CJ41-6</strain>
    </source>
</reference>
<feature type="chain" id="PRO_5045368026" evidence="1">
    <location>
        <begin position="21"/>
        <end position="250"/>
    </location>
</feature>
<evidence type="ECO:0000313" key="2">
    <source>
        <dbReference type="EMBL" id="MCL6284459.1"/>
    </source>
</evidence>
<evidence type="ECO:0000256" key="1">
    <source>
        <dbReference type="SAM" id="SignalP"/>
    </source>
</evidence>
<dbReference type="EMBL" id="JAMFMB010000015">
    <property type="protein sequence ID" value="MCL6284459.1"/>
    <property type="molecule type" value="Genomic_DNA"/>
</dbReference>